<organism evidence="1 2">
    <name type="scientific">Clostridium puniceum</name>
    <dbReference type="NCBI Taxonomy" id="29367"/>
    <lineage>
        <taxon>Bacteria</taxon>
        <taxon>Bacillati</taxon>
        <taxon>Bacillota</taxon>
        <taxon>Clostridia</taxon>
        <taxon>Eubacteriales</taxon>
        <taxon>Clostridiaceae</taxon>
        <taxon>Clostridium</taxon>
    </lineage>
</organism>
<comment type="caution">
    <text evidence="1">The sequence shown here is derived from an EMBL/GenBank/DDBJ whole genome shotgun (WGS) entry which is preliminary data.</text>
</comment>
<dbReference type="AlphaFoldDB" id="A0A1S8T4N7"/>
<dbReference type="EMBL" id="LZZM01000220">
    <property type="protein sequence ID" value="OOM72736.1"/>
    <property type="molecule type" value="Genomic_DNA"/>
</dbReference>
<gene>
    <name evidence="1" type="ORF">CLPUN_46510</name>
</gene>
<evidence type="ECO:0000313" key="2">
    <source>
        <dbReference type="Proteomes" id="UP000190890"/>
    </source>
</evidence>
<evidence type="ECO:0000313" key="1">
    <source>
        <dbReference type="EMBL" id="OOM72736.1"/>
    </source>
</evidence>
<protein>
    <recommendedName>
        <fullName evidence="3">Flagellar assembly protein H</fullName>
    </recommendedName>
</protein>
<evidence type="ECO:0008006" key="3">
    <source>
        <dbReference type="Google" id="ProtNLM"/>
    </source>
</evidence>
<reference evidence="1 2" key="1">
    <citation type="submission" date="2016-05" db="EMBL/GenBank/DDBJ databases">
        <title>Microbial solvent formation.</title>
        <authorList>
            <person name="Poehlein A."/>
            <person name="Montoya Solano J.D."/>
            <person name="Flitsch S."/>
            <person name="Krabben P."/>
            <person name="Duerre P."/>
            <person name="Daniel R."/>
        </authorList>
    </citation>
    <scope>NUCLEOTIDE SEQUENCE [LARGE SCALE GENOMIC DNA]</scope>
    <source>
        <strain evidence="1 2">DSM 2619</strain>
    </source>
</reference>
<name>A0A1S8T4N7_9CLOT</name>
<keyword evidence="2" id="KW-1185">Reference proteome</keyword>
<sequence>MNNKNDERKDMHYYESENTNNENCNFEFEFDINEADEYFMEDIRNVKDEDHEEEVYQKGFKDGYEKAKQELLDYIQKNKSQWNTNICKPRSININSNYKRR</sequence>
<accession>A0A1S8T4N7</accession>
<proteinExistence type="predicted"/>
<dbReference type="Proteomes" id="UP000190890">
    <property type="component" value="Unassembled WGS sequence"/>
</dbReference>